<accession>A0AAE5GLV6</accession>
<gene>
    <name evidence="1" type="ORF">F0237_01220</name>
</gene>
<evidence type="ECO:0000313" key="2">
    <source>
        <dbReference type="Proteomes" id="UP000572722"/>
    </source>
</evidence>
<sequence>MKSDVTQTVYQRATLSTINSLFALAVASADVISIRIEYSSKMRLLNVLVFSENTTHHAHNIVLLDDEKALEDLLQIEDDLIDQIAQRRDEKEAEAA</sequence>
<evidence type="ECO:0000313" key="1">
    <source>
        <dbReference type="EMBL" id="NOI79262.1"/>
    </source>
</evidence>
<comment type="caution">
    <text evidence="1">The sequence shown here is derived from an EMBL/GenBank/DDBJ whole genome shotgun (WGS) entry which is preliminary data.</text>
</comment>
<dbReference type="EMBL" id="VTXO01000001">
    <property type="protein sequence ID" value="NOI79262.1"/>
    <property type="molecule type" value="Genomic_DNA"/>
</dbReference>
<protein>
    <submittedName>
        <fullName evidence="1">Uncharacterized protein</fullName>
    </submittedName>
</protein>
<dbReference type="RefSeq" id="WP_171320043.1">
    <property type="nucleotide sequence ID" value="NZ_VTXO01000001.1"/>
</dbReference>
<dbReference type="AlphaFoldDB" id="A0AAE5GLV6"/>
<name>A0AAE5GLV6_9VIBR</name>
<proteinExistence type="predicted"/>
<dbReference type="Proteomes" id="UP000572722">
    <property type="component" value="Unassembled WGS sequence"/>
</dbReference>
<organism evidence="1 2">
    <name type="scientific">Vibrio tubiashii</name>
    <dbReference type="NCBI Taxonomy" id="29498"/>
    <lineage>
        <taxon>Bacteria</taxon>
        <taxon>Pseudomonadati</taxon>
        <taxon>Pseudomonadota</taxon>
        <taxon>Gammaproteobacteria</taxon>
        <taxon>Vibrionales</taxon>
        <taxon>Vibrionaceae</taxon>
        <taxon>Vibrio</taxon>
        <taxon>Vibrio oreintalis group</taxon>
    </lineage>
</organism>
<reference evidence="1 2" key="1">
    <citation type="submission" date="2019-08" db="EMBL/GenBank/DDBJ databases">
        <title>Draft genome sequencing and comparative genomics of hatchery-associated Vibrios.</title>
        <authorList>
            <person name="Kehlet-Delgado H."/>
            <person name="Mueller R.S."/>
        </authorList>
    </citation>
    <scope>NUCLEOTIDE SEQUENCE [LARGE SCALE GENOMIC DNA]</scope>
    <source>
        <strain evidence="1 2">01-65-5-1</strain>
    </source>
</reference>